<feature type="active site" description="Nucleophile; methyl group acceptor" evidence="9">
    <location>
        <position position="126"/>
    </location>
</feature>
<dbReference type="Gene3D" id="3.30.160.70">
    <property type="entry name" value="Methylated DNA-protein cysteine methyltransferase domain"/>
    <property type="match status" value="1"/>
</dbReference>
<dbReference type="InterPro" id="IPR036217">
    <property type="entry name" value="MethylDNA_cys_MeTrfase_DNAb"/>
</dbReference>
<reference evidence="12 13" key="1">
    <citation type="submission" date="2016-10" db="EMBL/GenBank/DDBJ databases">
        <authorList>
            <person name="de Groot N.N."/>
        </authorList>
    </citation>
    <scope>NUCLEOTIDE SEQUENCE [LARGE SCALE GENOMIC DNA]</scope>
    <source>
        <strain evidence="12 13">743A</strain>
    </source>
</reference>
<sequence length="180" mass="20093">MNDNTHFAIYLSKLGKIKINYNETAVTAINLVTDAVEIKEANHSALSEQAFQQLSEYLEGKRKTFDFPYELNGTEFQKKVWKALLDIPYGETRSYQDIAAKIGNPKGARAVGGANNKNPLLIVVPCHRVIGSSGKLTGYVLGLDQKEYLINLEKTNQPMTNIIHEPMYIPIHKSSAEHSS</sequence>
<evidence type="ECO:0000256" key="2">
    <source>
        <dbReference type="ARBA" id="ARBA00008711"/>
    </source>
</evidence>
<protein>
    <recommendedName>
        <fullName evidence="9">Methylated-DNA--protein-cysteine methyltransferase</fullName>
        <ecNumber evidence="9">2.1.1.63</ecNumber>
    </recommendedName>
    <alternativeName>
        <fullName evidence="9">6-O-methylguanine-DNA methyltransferase</fullName>
        <shortName evidence="9">MGMT</shortName>
    </alternativeName>
    <alternativeName>
        <fullName evidence="9">O-6-methylguanine-DNA-alkyltransferase</fullName>
    </alternativeName>
</protein>
<dbReference type="CDD" id="cd06445">
    <property type="entry name" value="ATase"/>
    <property type="match status" value="1"/>
</dbReference>
<keyword evidence="4 9" id="KW-0489">Methyltransferase</keyword>
<proteinExistence type="inferred from homology"/>
<dbReference type="EMBL" id="FOYZ01000009">
    <property type="protein sequence ID" value="SFR92097.1"/>
    <property type="molecule type" value="Genomic_DNA"/>
</dbReference>
<dbReference type="AlphaFoldDB" id="A0A1I6KLK6"/>
<evidence type="ECO:0000259" key="10">
    <source>
        <dbReference type="Pfam" id="PF01035"/>
    </source>
</evidence>
<comment type="miscellaneous">
    <text evidence="9">This enzyme catalyzes only one turnover and therefore is not strictly catalytic. According to one definition, an enzyme is a biocatalyst that acts repeatedly and over many reaction cycles.</text>
</comment>
<dbReference type="PROSITE" id="PS00374">
    <property type="entry name" value="MGMT"/>
    <property type="match status" value="1"/>
</dbReference>
<dbReference type="OrthoDB" id="9802228at2"/>
<dbReference type="NCBIfam" id="TIGR00589">
    <property type="entry name" value="ogt"/>
    <property type="match status" value="1"/>
</dbReference>
<evidence type="ECO:0000313" key="13">
    <source>
        <dbReference type="Proteomes" id="UP000199659"/>
    </source>
</evidence>
<dbReference type="HAMAP" id="MF_00772">
    <property type="entry name" value="OGT"/>
    <property type="match status" value="1"/>
</dbReference>
<feature type="domain" description="Methylguanine DNA methyltransferase ribonuclease-like" evidence="11">
    <location>
        <begin position="7"/>
        <end position="70"/>
    </location>
</feature>
<comment type="similarity">
    <text evidence="2 9">Belongs to the MGMT family.</text>
</comment>
<dbReference type="GO" id="GO:0005737">
    <property type="term" value="C:cytoplasm"/>
    <property type="evidence" value="ECO:0007669"/>
    <property type="project" value="UniProtKB-SubCell"/>
</dbReference>
<dbReference type="GO" id="GO:0003908">
    <property type="term" value="F:methylated-DNA-[protein]-cysteine S-methyltransferase activity"/>
    <property type="evidence" value="ECO:0007669"/>
    <property type="project" value="UniProtKB-UniRule"/>
</dbReference>
<dbReference type="InterPro" id="IPR023546">
    <property type="entry name" value="MGMT"/>
</dbReference>
<name>A0A1I6KLK6_9FIRM</name>
<keyword evidence="6 9" id="KW-0227">DNA damage</keyword>
<dbReference type="SUPFAM" id="SSF53155">
    <property type="entry name" value="Methylated DNA-protein cysteine methyltransferase domain"/>
    <property type="match status" value="1"/>
</dbReference>
<dbReference type="Proteomes" id="UP000199659">
    <property type="component" value="Unassembled WGS sequence"/>
</dbReference>
<comment type="catalytic activity">
    <reaction evidence="1 9">
        <text>a 4-O-methyl-thymidine in DNA + L-cysteinyl-[protein] = a thymidine in DNA + S-methyl-L-cysteinyl-[protein]</text>
        <dbReference type="Rhea" id="RHEA:53428"/>
        <dbReference type="Rhea" id="RHEA-COMP:10131"/>
        <dbReference type="Rhea" id="RHEA-COMP:10132"/>
        <dbReference type="Rhea" id="RHEA-COMP:13555"/>
        <dbReference type="Rhea" id="RHEA-COMP:13556"/>
        <dbReference type="ChEBI" id="CHEBI:29950"/>
        <dbReference type="ChEBI" id="CHEBI:82612"/>
        <dbReference type="ChEBI" id="CHEBI:137386"/>
        <dbReference type="ChEBI" id="CHEBI:137387"/>
        <dbReference type="EC" id="2.1.1.63"/>
    </reaction>
</comment>
<comment type="catalytic activity">
    <reaction evidence="8 9">
        <text>a 6-O-methyl-2'-deoxyguanosine in DNA + L-cysteinyl-[protein] = S-methyl-L-cysteinyl-[protein] + a 2'-deoxyguanosine in DNA</text>
        <dbReference type="Rhea" id="RHEA:24000"/>
        <dbReference type="Rhea" id="RHEA-COMP:10131"/>
        <dbReference type="Rhea" id="RHEA-COMP:10132"/>
        <dbReference type="Rhea" id="RHEA-COMP:11367"/>
        <dbReference type="Rhea" id="RHEA-COMP:11368"/>
        <dbReference type="ChEBI" id="CHEBI:29950"/>
        <dbReference type="ChEBI" id="CHEBI:82612"/>
        <dbReference type="ChEBI" id="CHEBI:85445"/>
        <dbReference type="ChEBI" id="CHEBI:85448"/>
        <dbReference type="EC" id="2.1.1.63"/>
    </reaction>
</comment>
<dbReference type="InterPro" id="IPR008332">
    <property type="entry name" value="MethylG_MeTrfase_N"/>
</dbReference>
<keyword evidence="5 9" id="KW-0808">Transferase</keyword>
<dbReference type="GO" id="GO:0032259">
    <property type="term" value="P:methylation"/>
    <property type="evidence" value="ECO:0007669"/>
    <property type="project" value="UniProtKB-KW"/>
</dbReference>
<evidence type="ECO:0000256" key="9">
    <source>
        <dbReference type="HAMAP-Rule" id="MF_00772"/>
    </source>
</evidence>
<dbReference type="PANTHER" id="PTHR10815">
    <property type="entry name" value="METHYLATED-DNA--PROTEIN-CYSTEINE METHYLTRANSFERASE"/>
    <property type="match status" value="1"/>
</dbReference>
<comment type="function">
    <text evidence="9">Involved in the cellular defense against the biological effects of O6-methylguanine (O6-MeG) and O4-methylthymine (O4-MeT) in DNA. Repairs the methylated nucleobase in DNA by stoichiometrically transferring the methyl group to a cysteine residue in the enzyme. This is a suicide reaction: the enzyme is irreversibly inactivated.</text>
</comment>
<dbReference type="InterPro" id="IPR036388">
    <property type="entry name" value="WH-like_DNA-bd_sf"/>
</dbReference>
<evidence type="ECO:0000256" key="8">
    <source>
        <dbReference type="ARBA" id="ARBA00049348"/>
    </source>
</evidence>
<dbReference type="SUPFAM" id="SSF46767">
    <property type="entry name" value="Methylated DNA-protein cysteine methyltransferase, C-terminal domain"/>
    <property type="match status" value="1"/>
</dbReference>
<evidence type="ECO:0000256" key="6">
    <source>
        <dbReference type="ARBA" id="ARBA00022763"/>
    </source>
</evidence>
<dbReference type="EC" id="2.1.1.63" evidence="9"/>
<keyword evidence="7 9" id="KW-0234">DNA repair</keyword>
<dbReference type="Gene3D" id="1.10.10.10">
    <property type="entry name" value="Winged helix-like DNA-binding domain superfamily/Winged helix DNA-binding domain"/>
    <property type="match status" value="1"/>
</dbReference>
<dbReference type="FunFam" id="1.10.10.10:FF:000214">
    <property type="entry name" value="Methylated-DNA--protein-cysteine methyltransferase"/>
    <property type="match status" value="1"/>
</dbReference>
<evidence type="ECO:0000256" key="5">
    <source>
        <dbReference type="ARBA" id="ARBA00022679"/>
    </source>
</evidence>
<organism evidence="12 13">
    <name type="scientific">Anaeromicropila populeti</name>
    <dbReference type="NCBI Taxonomy" id="37658"/>
    <lineage>
        <taxon>Bacteria</taxon>
        <taxon>Bacillati</taxon>
        <taxon>Bacillota</taxon>
        <taxon>Clostridia</taxon>
        <taxon>Lachnospirales</taxon>
        <taxon>Lachnospiraceae</taxon>
        <taxon>Anaeromicropila</taxon>
    </lineage>
</organism>
<accession>A0A1I6KLK6</accession>
<dbReference type="InterPro" id="IPR014048">
    <property type="entry name" value="MethylDNA_cys_MeTrfase_DNA-bd"/>
</dbReference>
<comment type="subcellular location">
    <subcellularLocation>
        <location evidence="9">Cytoplasm</location>
    </subcellularLocation>
</comment>
<dbReference type="InterPro" id="IPR036631">
    <property type="entry name" value="MGMT_N_sf"/>
</dbReference>
<keyword evidence="3 9" id="KW-0963">Cytoplasm</keyword>
<gene>
    <name evidence="12" type="ORF">SAMN05661086_02516</name>
</gene>
<keyword evidence="13" id="KW-1185">Reference proteome</keyword>
<dbReference type="InterPro" id="IPR001497">
    <property type="entry name" value="MethylDNA_cys_MeTrfase_AS"/>
</dbReference>
<evidence type="ECO:0000313" key="12">
    <source>
        <dbReference type="EMBL" id="SFR92097.1"/>
    </source>
</evidence>
<evidence type="ECO:0000259" key="11">
    <source>
        <dbReference type="Pfam" id="PF02870"/>
    </source>
</evidence>
<dbReference type="STRING" id="37658.SAMN05661086_02516"/>
<dbReference type="Pfam" id="PF02870">
    <property type="entry name" value="Methyltransf_1N"/>
    <property type="match status" value="1"/>
</dbReference>
<dbReference type="PANTHER" id="PTHR10815:SF5">
    <property type="entry name" value="METHYLATED-DNA--PROTEIN-CYSTEINE METHYLTRANSFERASE"/>
    <property type="match status" value="1"/>
</dbReference>
<dbReference type="RefSeq" id="WP_092561300.1">
    <property type="nucleotide sequence ID" value="NZ_FOYZ01000009.1"/>
</dbReference>
<evidence type="ECO:0000256" key="1">
    <source>
        <dbReference type="ARBA" id="ARBA00001286"/>
    </source>
</evidence>
<dbReference type="Pfam" id="PF01035">
    <property type="entry name" value="DNA_binding_1"/>
    <property type="match status" value="1"/>
</dbReference>
<evidence type="ECO:0000256" key="4">
    <source>
        <dbReference type="ARBA" id="ARBA00022603"/>
    </source>
</evidence>
<feature type="domain" description="Methylated-DNA-[protein]-cysteine S-methyltransferase DNA binding" evidence="10">
    <location>
        <begin position="75"/>
        <end position="154"/>
    </location>
</feature>
<dbReference type="GO" id="GO:0006307">
    <property type="term" value="P:DNA alkylation repair"/>
    <property type="evidence" value="ECO:0007669"/>
    <property type="project" value="UniProtKB-UniRule"/>
</dbReference>
<evidence type="ECO:0000256" key="7">
    <source>
        <dbReference type="ARBA" id="ARBA00023204"/>
    </source>
</evidence>
<evidence type="ECO:0000256" key="3">
    <source>
        <dbReference type="ARBA" id="ARBA00022490"/>
    </source>
</evidence>